<dbReference type="Proteomes" id="UP000008743">
    <property type="component" value="Unassembled WGS sequence"/>
</dbReference>
<keyword evidence="5" id="KW-1133">Transmembrane helix</keyword>
<dbReference type="Pfam" id="PF04577">
    <property type="entry name" value="Glyco_transf_61"/>
    <property type="match status" value="1"/>
</dbReference>
<keyword evidence="1" id="KW-0328">Glycosyltransferase</keyword>
<evidence type="ECO:0000259" key="6">
    <source>
        <dbReference type="Pfam" id="PF04577"/>
    </source>
</evidence>
<feature type="domain" description="Glycosyltransferase 61 catalytic" evidence="6">
    <location>
        <begin position="299"/>
        <end position="472"/>
    </location>
</feature>
<dbReference type="PANTHER" id="PTHR20961">
    <property type="entry name" value="GLYCOSYLTRANSFERASE"/>
    <property type="match status" value="1"/>
</dbReference>
<feature type="transmembrane region" description="Helical" evidence="5">
    <location>
        <begin position="28"/>
        <end position="47"/>
    </location>
</feature>
<dbReference type="STRING" id="595528.A0A0D2WUA8"/>
<sequence>MNASWTTQRCTGTARPCGSALLGDDCVAAGSGLGCIVIILSVVIIILRGVDLAALRAKVAAVDGLTDAEATVILASLSHATEHNVRVDEPSDTHPHGSSCNPSHDDANAADDDGTESSSSGDGNATAGWSPRLLDALVNDGDLNAVSIAQLKQMSRFCGLRGRLLTPGTCVNHLGFAACTYGRVCLEIDFLNATSTEPLLPGTLVFPESAAHDDLPSTVPSLRFNERLVTESEFETIWQNADDIFSDTTGISYATGDGYHPGHALERIMTFFTLQQSGVLYPDKTIDRFFFATTGLVPWGRSLLETLFGRAPAIRTARTDFDQILKRRARHLKLDMPARPSRAPVHICMERAVVVGPKSYPRKLGVMCDRAEAQLFRRQVALRHPAYQPRLTQTALVIDRASSRRMSNAANVVAQVDALLSPLGFETRYIPEMSHLSFAQQIAVMANASVVVSIHASHLSNLIFAPEGAVVIEIYPFKFVDPCFRMLSRTCGIHHLSWLVTLPSESAIGASWTPQHACFTRETALVASKLKCKNWMAAQDVHVNLELLDTYLNIAIDTLHTSNVTIIR</sequence>
<evidence type="ECO:0000313" key="7">
    <source>
        <dbReference type="EMBL" id="KJE95473.1"/>
    </source>
</evidence>
<organism evidence="7 8">
    <name type="scientific">Capsaspora owczarzaki (strain ATCC 30864)</name>
    <dbReference type="NCBI Taxonomy" id="595528"/>
    <lineage>
        <taxon>Eukaryota</taxon>
        <taxon>Filasterea</taxon>
        <taxon>Capsaspora</taxon>
    </lineage>
</organism>
<reference evidence="8" key="1">
    <citation type="submission" date="2011-02" db="EMBL/GenBank/DDBJ databases">
        <title>The Genome Sequence of Capsaspora owczarzaki ATCC 30864.</title>
        <authorList>
            <person name="Russ C."/>
            <person name="Cuomo C."/>
            <person name="Burger G."/>
            <person name="Gray M.W."/>
            <person name="Holland P.W.H."/>
            <person name="King N."/>
            <person name="Lang F.B.F."/>
            <person name="Roger A.J."/>
            <person name="Ruiz-Trillo I."/>
            <person name="Young S.K."/>
            <person name="Zeng Q."/>
            <person name="Gargeya S."/>
            <person name="Alvarado L."/>
            <person name="Berlin A."/>
            <person name="Chapman S.B."/>
            <person name="Chen Z."/>
            <person name="Freedman E."/>
            <person name="Gellesch M."/>
            <person name="Goldberg J."/>
            <person name="Griggs A."/>
            <person name="Gujja S."/>
            <person name="Heilman E."/>
            <person name="Heiman D."/>
            <person name="Howarth C."/>
            <person name="Mehta T."/>
            <person name="Neiman D."/>
            <person name="Pearson M."/>
            <person name="Roberts A."/>
            <person name="Saif S."/>
            <person name="Shea T."/>
            <person name="Shenoy N."/>
            <person name="Sisk P."/>
            <person name="Stolte C."/>
            <person name="Sykes S."/>
            <person name="White J."/>
            <person name="Yandava C."/>
            <person name="Haas B."/>
            <person name="Nusbaum C."/>
            <person name="Birren B."/>
        </authorList>
    </citation>
    <scope>NUCLEOTIDE SEQUENCE</scope>
    <source>
        <strain evidence="8">ATCC 30864</strain>
    </source>
</reference>
<dbReference type="InterPro" id="IPR049625">
    <property type="entry name" value="Glyco_transf_61_cat"/>
</dbReference>
<evidence type="ECO:0000256" key="4">
    <source>
        <dbReference type="SAM" id="MobiDB-lite"/>
    </source>
</evidence>
<keyword evidence="3" id="KW-0325">Glycoprotein</keyword>
<evidence type="ECO:0000256" key="3">
    <source>
        <dbReference type="ARBA" id="ARBA00023180"/>
    </source>
</evidence>
<protein>
    <recommendedName>
        <fullName evidence="6">Glycosyltransferase 61 catalytic domain-containing protein</fullName>
    </recommendedName>
</protein>
<proteinExistence type="predicted"/>
<dbReference type="OrthoDB" id="529273at2759"/>
<keyword evidence="2" id="KW-0808">Transferase</keyword>
<dbReference type="InterPro" id="IPR007657">
    <property type="entry name" value="Glycosyltransferase_61"/>
</dbReference>
<feature type="region of interest" description="Disordered" evidence="4">
    <location>
        <begin position="84"/>
        <end position="126"/>
    </location>
</feature>
<dbReference type="GO" id="GO:0016757">
    <property type="term" value="F:glycosyltransferase activity"/>
    <property type="evidence" value="ECO:0007669"/>
    <property type="project" value="UniProtKB-KW"/>
</dbReference>
<feature type="compositionally biased region" description="Basic and acidic residues" evidence="4">
    <location>
        <begin position="84"/>
        <end position="95"/>
    </location>
</feature>
<keyword evidence="8" id="KW-1185">Reference proteome</keyword>
<dbReference type="EMBL" id="KE346369">
    <property type="protein sequence ID" value="KJE95473.1"/>
    <property type="molecule type" value="Genomic_DNA"/>
</dbReference>
<evidence type="ECO:0000256" key="2">
    <source>
        <dbReference type="ARBA" id="ARBA00022679"/>
    </source>
</evidence>
<gene>
    <name evidence="7" type="ORF">CAOG_005922</name>
</gene>
<keyword evidence="5" id="KW-0472">Membrane</keyword>
<evidence type="ECO:0000256" key="5">
    <source>
        <dbReference type="SAM" id="Phobius"/>
    </source>
</evidence>
<evidence type="ECO:0000256" key="1">
    <source>
        <dbReference type="ARBA" id="ARBA00022676"/>
    </source>
</evidence>
<accession>A0A0D2WUA8</accession>
<dbReference type="AlphaFoldDB" id="A0A0D2WUA8"/>
<keyword evidence="5" id="KW-0812">Transmembrane</keyword>
<name>A0A0D2WUA8_CAPO3</name>
<evidence type="ECO:0000313" key="8">
    <source>
        <dbReference type="Proteomes" id="UP000008743"/>
    </source>
</evidence>
<dbReference type="RefSeq" id="XP_004345512.2">
    <property type="nucleotide sequence ID" value="XM_004345462.2"/>
</dbReference>
<dbReference type="InParanoid" id="A0A0D2WUA8"/>